<protein>
    <submittedName>
        <fullName evidence="3">ABC transporter substrate-binding protein</fullName>
    </submittedName>
</protein>
<keyword evidence="4" id="KW-1185">Reference proteome</keyword>
<dbReference type="Pfam" id="PF13416">
    <property type="entry name" value="SBP_bac_8"/>
    <property type="match status" value="1"/>
</dbReference>
<evidence type="ECO:0000313" key="3">
    <source>
        <dbReference type="EMBL" id="KPH80615.1"/>
    </source>
</evidence>
<accession>A0A0N1FED3</accession>
<dbReference type="PROSITE" id="PS51318">
    <property type="entry name" value="TAT"/>
    <property type="match status" value="1"/>
</dbReference>
<feature type="signal peptide" evidence="2">
    <location>
        <begin position="1"/>
        <end position="29"/>
    </location>
</feature>
<proteinExistence type="predicted"/>
<dbReference type="OrthoDB" id="3239593at2"/>
<feature type="chain" id="PRO_5005871188" evidence="2">
    <location>
        <begin position="30"/>
        <end position="396"/>
    </location>
</feature>
<comment type="caution">
    <text evidence="3">The sequence shown here is derived from an EMBL/GenBank/DDBJ whole genome shotgun (WGS) entry which is preliminary data.</text>
</comment>
<dbReference type="SUPFAM" id="SSF53850">
    <property type="entry name" value="Periplasmic binding protein-like II"/>
    <property type="match status" value="1"/>
</dbReference>
<gene>
    <name evidence="3" type="ORF">AE618_12750</name>
</gene>
<keyword evidence="2" id="KW-0732">Signal</keyword>
<dbReference type="PANTHER" id="PTHR42779:SF1">
    <property type="entry name" value="PROTEIN YNJB"/>
    <property type="match status" value="1"/>
</dbReference>
<dbReference type="PATRIC" id="fig|1526658.3.peg.3986"/>
<dbReference type="PANTHER" id="PTHR42779">
    <property type="entry name" value="PROTEIN YNJB"/>
    <property type="match status" value="1"/>
</dbReference>
<organism evidence="3 4">
    <name type="scientific">Bosea vaviloviae</name>
    <dbReference type="NCBI Taxonomy" id="1526658"/>
    <lineage>
        <taxon>Bacteria</taxon>
        <taxon>Pseudomonadati</taxon>
        <taxon>Pseudomonadota</taxon>
        <taxon>Alphaproteobacteria</taxon>
        <taxon>Hyphomicrobiales</taxon>
        <taxon>Boseaceae</taxon>
        <taxon>Bosea</taxon>
    </lineage>
</organism>
<dbReference type="EMBL" id="LGSZ01000040">
    <property type="protein sequence ID" value="KPH80615.1"/>
    <property type="molecule type" value="Genomic_DNA"/>
</dbReference>
<keyword evidence="1" id="KW-0574">Periplasm</keyword>
<dbReference type="Gene3D" id="3.40.190.10">
    <property type="entry name" value="Periplasmic binding protein-like II"/>
    <property type="match status" value="2"/>
</dbReference>
<evidence type="ECO:0000313" key="4">
    <source>
        <dbReference type="Proteomes" id="UP000037822"/>
    </source>
</evidence>
<evidence type="ECO:0000256" key="1">
    <source>
        <dbReference type="ARBA" id="ARBA00022764"/>
    </source>
</evidence>
<evidence type="ECO:0000256" key="2">
    <source>
        <dbReference type="SAM" id="SignalP"/>
    </source>
</evidence>
<dbReference type="InterPro" id="IPR006059">
    <property type="entry name" value="SBP"/>
</dbReference>
<dbReference type="InterPro" id="IPR006311">
    <property type="entry name" value="TAT_signal"/>
</dbReference>
<reference evidence="3 4" key="1">
    <citation type="submission" date="2015-07" db="EMBL/GenBank/DDBJ databases">
        <title>Whole genome sequencing of Bosea vaviloviae isolated from cave pool.</title>
        <authorList>
            <person name="Tan N.E.H."/>
            <person name="Lee Y.P."/>
            <person name="Gan H.M."/>
            <person name="Barton H."/>
            <person name="Savka M.A."/>
        </authorList>
    </citation>
    <scope>NUCLEOTIDE SEQUENCE [LARGE SCALE GENOMIC DNA]</scope>
    <source>
        <strain evidence="3 4">SD260</strain>
    </source>
</reference>
<name>A0A0N1FED3_9HYPH</name>
<sequence>MVHNTINRRVFIGGVAGLAGAAYAPSAFAQQLKLPTSPVVLSIVDVAGNLALTQKAIENYRKAKPNLVSRIVFTKAPSPELPGKIKAQQDAGRVDIDMVLTGTDALSAGVDQKLWVPLLPQLAGSLPKLDEIYLEGAAKMQALASGQGVVVTYYPSGPLLEYMPAKVKNVPTTAQELLDWTRQNKDRFIYPRPANSGPGRTWMMGLPYLLGDSDPKDPVKGWDKTWAYLKALGENIEYYPGGTGAVMKELGDGSRDMTVTTTGWDINPRVLGVVPKEAKIAALKGFHWVTDAHYMCIPKGVSDEKLAVLVDLMNFLLTKEQQAYTYDEGYFYPGPAVKGVTLDMAPAESQAAIKEFGRPEYEKLIADNPLETPLDPDKMVVAFRLWDEQVGGAKRK</sequence>
<dbReference type="Proteomes" id="UP000037822">
    <property type="component" value="Unassembled WGS sequence"/>
</dbReference>
<dbReference type="AlphaFoldDB" id="A0A0N1FED3"/>
<dbReference type="RefSeq" id="WP_054209429.1">
    <property type="nucleotide sequence ID" value="NZ_LGSZ01000040.1"/>
</dbReference>